<protein>
    <submittedName>
        <fullName evidence="2">Uncharacterized protein</fullName>
    </submittedName>
</protein>
<dbReference type="AlphaFoldDB" id="A0A834YAJ6"/>
<keyword evidence="3" id="KW-1185">Reference proteome</keyword>
<feature type="region of interest" description="Disordered" evidence="1">
    <location>
        <begin position="394"/>
        <end position="445"/>
    </location>
</feature>
<feature type="region of interest" description="Disordered" evidence="1">
    <location>
        <begin position="310"/>
        <end position="360"/>
    </location>
</feature>
<dbReference type="OrthoDB" id="1737944at2759"/>
<comment type="caution">
    <text evidence="2">The sequence shown here is derived from an EMBL/GenBank/DDBJ whole genome shotgun (WGS) entry which is preliminary data.</text>
</comment>
<dbReference type="Proteomes" id="UP000655225">
    <property type="component" value="Unassembled WGS sequence"/>
</dbReference>
<evidence type="ECO:0000313" key="3">
    <source>
        <dbReference type="Proteomes" id="UP000655225"/>
    </source>
</evidence>
<feature type="compositionally biased region" description="Polar residues" evidence="1">
    <location>
        <begin position="328"/>
        <end position="338"/>
    </location>
</feature>
<sequence>MVWRPHPLAKEDGSPDVGEDGVGEEEIRDLGNQDVEDEYIPHPLHVGSSRLLVMGNNARGPSTSRPNPVAILGLKEGSSFSSKPTKPEEVSMVDSKEVLVVITSPLCCPVHSSGQNPPLILDVCSSEELVAVKSSSETLESPSSDAKGSEKGFSSNAEDICATFEGGNDNPAVRTLEFLEDVVDHSMGLQAKQIGLGDLKPAPVLWHEDTGRKPWENGRQNPPGTISGRQLGEAAHRLVVNSLQLKTDHQIHPPPPSYAAAIHGTPPSYPNGRYQHQDYQGMVPPRTDYPAHGNRFARPPTVRNHLDHGYGQPYAPSASHHPYERSSHPQYENNNTPVTYMGDHPMHGYPPVSVQNGGGLRYPPRNVAAVTGARVRPSDGYNGYQSYQAYGATTSHQQRGGGWGPAANQRGVAGRHGHPQQLGNQYAALERGSSRRQPPPGYGRY</sequence>
<evidence type="ECO:0000313" key="2">
    <source>
        <dbReference type="EMBL" id="KAF8377838.1"/>
    </source>
</evidence>
<name>A0A834YAJ6_TETSI</name>
<dbReference type="EMBL" id="JABCRI010000024">
    <property type="protein sequence ID" value="KAF8377838.1"/>
    <property type="molecule type" value="Genomic_DNA"/>
</dbReference>
<feature type="region of interest" description="Disordered" evidence="1">
    <location>
        <begin position="1"/>
        <end position="22"/>
    </location>
</feature>
<accession>A0A834YAJ6</accession>
<organism evidence="2 3">
    <name type="scientific">Tetracentron sinense</name>
    <name type="common">Spur-leaf</name>
    <dbReference type="NCBI Taxonomy" id="13715"/>
    <lineage>
        <taxon>Eukaryota</taxon>
        <taxon>Viridiplantae</taxon>
        <taxon>Streptophyta</taxon>
        <taxon>Embryophyta</taxon>
        <taxon>Tracheophyta</taxon>
        <taxon>Spermatophyta</taxon>
        <taxon>Magnoliopsida</taxon>
        <taxon>Trochodendrales</taxon>
        <taxon>Trochodendraceae</taxon>
        <taxon>Tetracentron</taxon>
    </lineage>
</organism>
<gene>
    <name evidence="2" type="ORF">HHK36_031223</name>
</gene>
<proteinExistence type="predicted"/>
<reference evidence="2 3" key="1">
    <citation type="submission" date="2020-04" db="EMBL/GenBank/DDBJ databases">
        <title>Plant Genome Project.</title>
        <authorList>
            <person name="Zhang R.-G."/>
        </authorList>
    </citation>
    <scope>NUCLEOTIDE SEQUENCE [LARGE SCALE GENOMIC DNA]</scope>
    <source>
        <strain evidence="2">YNK0</strain>
        <tissue evidence="2">Leaf</tissue>
    </source>
</reference>
<evidence type="ECO:0000256" key="1">
    <source>
        <dbReference type="SAM" id="MobiDB-lite"/>
    </source>
</evidence>